<dbReference type="EMBL" id="SSTD01000240">
    <property type="protein sequence ID" value="TYK30693.1"/>
    <property type="molecule type" value="Genomic_DNA"/>
</dbReference>
<dbReference type="Proteomes" id="UP000321947">
    <property type="component" value="Unassembled WGS sequence"/>
</dbReference>
<dbReference type="OrthoDB" id="1836792at2759"/>
<keyword evidence="1" id="KW-0175">Coiled coil</keyword>
<evidence type="ECO:0000313" key="3">
    <source>
        <dbReference type="EMBL" id="KAA0026264.1"/>
    </source>
</evidence>
<evidence type="ECO:0000313" key="6">
    <source>
        <dbReference type="Proteomes" id="UP000321947"/>
    </source>
</evidence>
<evidence type="ECO:0000313" key="4">
    <source>
        <dbReference type="EMBL" id="TYK30693.1"/>
    </source>
</evidence>
<evidence type="ECO:0000256" key="1">
    <source>
        <dbReference type="SAM" id="Coils"/>
    </source>
</evidence>
<name>A0A5D3E3J3_CUCMM</name>
<protein>
    <submittedName>
        <fullName evidence="4">Uncharacterized protein</fullName>
    </submittedName>
</protein>
<feature type="coiled-coil region" evidence="1">
    <location>
        <begin position="230"/>
        <end position="278"/>
    </location>
</feature>
<organism evidence="4 6">
    <name type="scientific">Cucumis melo var. makuwa</name>
    <name type="common">Oriental melon</name>
    <dbReference type="NCBI Taxonomy" id="1194695"/>
    <lineage>
        <taxon>Eukaryota</taxon>
        <taxon>Viridiplantae</taxon>
        <taxon>Streptophyta</taxon>
        <taxon>Embryophyta</taxon>
        <taxon>Tracheophyta</taxon>
        <taxon>Spermatophyta</taxon>
        <taxon>Magnoliopsida</taxon>
        <taxon>eudicotyledons</taxon>
        <taxon>Gunneridae</taxon>
        <taxon>Pentapetalae</taxon>
        <taxon>rosids</taxon>
        <taxon>fabids</taxon>
        <taxon>Cucurbitales</taxon>
        <taxon>Cucurbitaceae</taxon>
        <taxon>Benincaseae</taxon>
        <taxon>Cucumis</taxon>
    </lineage>
</organism>
<reference evidence="5 6" key="1">
    <citation type="submission" date="2019-08" db="EMBL/GenBank/DDBJ databases">
        <title>Draft genome sequences of two oriental melons (Cucumis melo L. var makuwa).</title>
        <authorList>
            <person name="Kwon S.-Y."/>
        </authorList>
    </citation>
    <scope>NUCLEOTIDE SEQUENCE [LARGE SCALE GENOMIC DNA]</scope>
    <source>
        <strain evidence="6">cv. Chang Bougi</strain>
        <strain evidence="5">cv. SW 3</strain>
        <tissue evidence="4">Leaf</tissue>
    </source>
</reference>
<proteinExistence type="predicted"/>
<gene>
    <name evidence="4" type="ORF">E5676_scaffold343G00100</name>
    <name evidence="3" type="ORF">E6C27_scaffold19G002630</name>
</gene>
<feature type="compositionally biased region" description="Basic and acidic residues" evidence="2">
    <location>
        <begin position="60"/>
        <end position="76"/>
    </location>
</feature>
<sequence length="304" mass="34426">MQRFTYWWATRRKTYFKDNIHHLVSSVIRPPSQSKNRGSNLDGKEIRLVEVMAATLEEEIKGHKDESDSSKSDCHWKRPLKKAKVSGEDLDGRGSSALEVLDVPPLLPLNAHLKGLIELDNDESLTGPHAVNSTIEEVGTSKTPIFKPVEQSSHPSALLEEIHRGKMTVGGKDIGSPPSEGDACPKNPYRRQITRNPEPFQWVGEKVISNFFKKTALYKARQLDEKTSAIKEALTLMEQLRGDAKVIQERATQLSLEKKELERRLQNINAESEQLSILSCEKVEAIDQSMEAAREEFKNFKWKL</sequence>
<comment type="caution">
    <text evidence="4">The sequence shown here is derived from an EMBL/GenBank/DDBJ whole genome shotgun (WGS) entry which is preliminary data.</text>
</comment>
<evidence type="ECO:0000313" key="5">
    <source>
        <dbReference type="Proteomes" id="UP000321393"/>
    </source>
</evidence>
<dbReference type="AlphaFoldDB" id="A0A5D3E3J3"/>
<dbReference type="EMBL" id="SSTE01022979">
    <property type="protein sequence ID" value="KAA0026264.1"/>
    <property type="molecule type" value="Genomic_DNA"/>
</dbReference>
<accession>A0A5D3E3J3</accession>
<dbReference type="Proteomes" id="UP000321393">
    <property type="component" value="Unassembled WGS sequence"/>
</dbReference>
<feature type="region of interest" description="Disordered" evidence="2">
    <location>
        <begin position="60"/>
        <end position="91"/>
    </location>
</feature>
<evidence type="ECO:0000256" key="2">
    <source>
        <dbReference type="SAM" id="MobiDB-lite"/>
    </source>
</evidence>